<evidence type="ECO:0000313" key="5">
    <source>
        <dbReference type="EMBL" id="BBM13179.1"/>
    </source>
</evidence>
<name>A0A510J937_9ALPH</name>
<dbReference type="GeneID" id="80540240"/>
<dbReference type="KEGG" id="vg:80540240"/>
<evidence type="ECO:0000256" key="4">
    <source>
        <dbReference type="ARBA" id="ARBA00023200"/>
    </source>
</evidence>
<keyword evidence="1" id="KW-0920">Virion tegument</keyword>
<keyword evidence="2" id="KW-1040">Host Golgi apparatus</keyword>
<dbReference type="Pfam" id="PF01677">
    <property type="entry name" value="Herpes_UL7"/>
    <property type="match status" value="1"/>
</dbReference>
<evidence type="ECO:0000256" key="1">
    <source>
        <dbReference type="ARBA" id="ARBA00022580"/>
    </source>
</evidence>
<evidence type="ECO:0000256" key="3">
    <source>
        <dbReference type="ARBA" id="ARBA00022844"/>
    </source>
</evidence>
<dbReference type="EMBL" id="LC492974">
    <property type="protein sequence ID" value="BBM13179.1"/>
    <property type="molecule type" value="Genomic_DNA"/>
</dbReference>
<keyword evidence="3" id="KW-0946">Virion</keyword>
<dbReference type="HAMAP" id="MF_04038">
    <property type="entry name" value="HSV_CEP1"/>
    <property type="match status" value="1"/>
</dbReference>
<dbReference type="GO" id="GO:0044423">
    <property type="term" value="C:virion component"/>
    <property type="evidence" value="ECO:0007669"/>
    <property type="project" value="UniProtKB-KW"/>
</dbReference>
<proteinExistence type="inferred from homology"/>
<sequence>MAAAPPNDSETAAAALRHAIAGDRSLVETVETISGQTLLRMACEVRQVASHAPRFSATTIASINISPCCALSFQLDGAPEDALTPSRVFFQQCRSQAAYRGFVFAVITAAEDHVNTLAVPPLVLTHRFALFNPTELIDFDLASMLMYLENCPRGHATPSLFVKISTWLGVMSRRTSPLERMRCLLIRSCQWMLNTLMFMAGVDPFDEKFVLPHWYMAKYLLTNNPPSILKALFCAAPSGAFQLPCPISRTDSIAFNSEGILNTAWKAEEVRASLIYWWAFVKTKRPLTALFYCLE</sequence>
<gene>
    <name evidence="5" type="primary">UL7</name>
</gene>
<evidence type="ECO:0000256" key="2">
    <source>
        <dbReference type="ARBA" id="ARBA00022812"/>
    </source>
</evidence>
<protein>
    <submittedName>
        <fullName evidence="5">Tegument protein</fullName>
    </submittedName>
</protein>
<dbReference type="Proteomes" id="UP001143588">
    <property type="component" value="Segment"/>
</dbReference>
<dbReference type="RefSeq" id="YP_010801488.1">
    <property type="nucleotide sequence ID" value="NC_076965.1"/>
</dbReference>
<keyword evidence="4" id="KW-1035">Host cytoplasm</keyword>
<reference evidence="5 6" key="1">
    <citation type="journal article" date="2020" name="J. Virol.">
        <title>Characterization of a Novel Alphaherpesvirus Isolated from the Fruit Bat Pteropus lylei in Vietnam.</title>
        <authorList>
            <person name="Inagaki T."/>
            <person name="Yamada S."/>
            <person name="Fujii H."/>
            <person name="Yoshikawa T."/>
            <person name="Shibamura M."/>
            <person name="Harada S."/>
            <person name="Fukushi S."/>
            <person name="Le M.Q."/>
            <person name="Nguyen C.T."/>
            <person name="Nguyen T.T.T."/>
            <person name="Nguyen T.T."/>
            <person name="Nguyen T.T."/>
            <person name="Quach V.T."/>
            <person name="Thong V.D."/>
            <person name="Mori K."/>
            <person name="Sasaki M."/>
            <person name="Setiyono A."/>
            <person name="Handharyani E."/>
            <person name="Takeyama H."/>
            <person name="Hasebe F."/>
            <person name="Saijo M."/>
        </authorList>
    </citation>
    <scope>NUCLEOTIDE SEQUENCE [LARGE SCALE GENOMIC DNA]</scope>
</reference>
<dbReference type="InterPro" id="IPR002600">
    <property type="entry name" value="Herpes_UL7"/>
</dbReference>
<evidence type="ECO:0000313" key="6">
    <source>
        <dbReference type="Proteomes" id="UP001143588"/>
    </source>
</evidence>
<accession>A0A510J937</accession>
<keyword evidence="6" id="KW-1185">Reference proteome</keyword>
<organism evidence="5 6">
    <name type="scientific">pteropodid alphaherpesvirus 2</name>
    <dbReference type="NCBI Taxonomy" id="3118716"/>
    <lineage>
        <taxon>Viruses</taxon>
        <taxon>Duplodnaviria</taxon>
        <taxon>Heunggongvirae</taxon>
        <taxon>Peploviricota</taxon>
        <taxon>Herviviricetes</taxon>
        <taxon>Herpesvirales</taxon>
        <taxon>Orthoherpesviridae</taxon>
        <taxon>Alphaherpesvirinae</taxon>
        <taxon>Simplexvirus</taxon>
        <taxon>Simplexvirus pteropodidalpha2</taxon>
    </lineage>
</organism>